<dbReference type="InParanoid" id="A0A0M8K934"/>
<proteinExistence type="predicted"/>
<reference evidence="1 2" key="1">
    <citation type="journal article" date="2015" name="Genome Announc.">
        <title>Draft Genome Sequence of a Heterotrophic Facultative Anaerobic Thermophilic Bacterium, Ardenticatena maritima Strain 110ST.</title>
        <authorList>
            <person name="Kawaichi S."/>
            <person name="Yoshida T."/>
            <person name="Sako Y."/>
            <person name="Nakamura R."/>
        </authorList>
    </citation>
    <scope>NUCLEOTIDE SEQUENCE [LARGE SCALE GENOMIC DNA]</scope>
    <source>
        <strain evidence="1 2">110S</strain>
    </source>
</reference>
<dbReference type="Proteomes" id="UP000037784">
    <property type="component" value="Unassembled WGS sequence"/>
</dbReference>
<dbReference type="EMBL" id="BBZA01000240">
    <property type="protein sequence ID" value="GAP64255.1"/>
    <property type="molecule type" value="Genomic_DNA"/>
</dbReference>
<evidence type="ECO:0000313" key="1">
    <source>
        <dbReference type="EMBL" id="GAP64255.1"/>
    </source>
</evidence>
<name>A0A0M8K934_9CHLR</name>
<reference evidence="2" key="2">
    <citation type="submission" date="2015-08" db="EMBL/GenBank/DDBJ databases">
        <title>Draft Genome Sequence of a Heterotrophic Facultative Anaerobic Bacterium Ardenticatena maritima Strain 110S.</title>
        <authorList>
            <person name="Kawaichi S."/>
            <person name="Yoshida T."/>
            <person name="Sako Y."/>
            <person name="Nakamura R."/>
        </authorList>
    </citation>
    <scope>NUCLEOTIDE SEQUENCE [LARGE SCALE GENOMIC DNA]</scope>
    <source>
        <strain evidence="2">110S</strain>
    </source>
</reference>
<accession>A0A0M8K934</accession>
<keyword evidence="2" id="KW-1185">Reference proteome</keyword>
<organism evidence="1 2">
    <name type="scientific">Ardenticatena maritima</name>
    <dbReference type="NCBI Taxonomy" id="872965"/>
    <lineage>
        <taxon>Bacteria</taxon>
        <taxon>Bacillati</taxon>
        <taxon>Chloroflexota</taxon>
        <taxon>Ardenticatenia</taxon>
        <taxon>Ardenticatenales</taxon>
        <taxon>Ardenticatenaceae</taxon>
        <taxon>Ardenticatena</taxon>
    </lineage>
</organism>
<protein>
    <submittedName>
        <fullName evidence="1">Uncharacterized protein</fullName>
    </submittedName>
</protein>
<gene>
    <name evidence="1" type="ORF">ARMA_2678</name>
</gene>
<evidence type="ECO:0000313" key="2">
    <source>
        <dbReference type="Proteomes" id="UP000037784"/>
    </source>
</evidence>
<dbReference type="AlphaFoldDB" id="A0A0M8K934"/>
<sequence>MHFLNASLPQVCENRIVRVGEAGKRLLPRAPSGFTLRGAPP</sequence>
<comment type="caution">
    <text evidence="1">The sequence shown here is derived from an EMBL/GenBank/DDBJ whole genome shotgun (WGS) entry which is preliminary data.</text>
</comment>